<evidence type="ECO:0000313" key="4">
    <source>
        <dbReference type="EMBL" id="RKR19879.1"/>
    </source>
</evidence>
<dbReference type="RefSeq" id="WP_120952258.1">
    <property type="nucleotide sequence ID" value="NZ_RBIR01000003.1"/>
</dbReference>
<organism evidence="4 5">
    <name type="scientific">Arthrobacter oryzae</name>
    <dbReference type="NCBI Taxonomy" id="409290"/>
    <lineage>
        <taxon>Bacteria</taxon>
        <taxon>Bacillati</taxon>
        <taxon>Actinomycetota</taxon>
        <taxon>Actinomycetes</taxon>
        <taxon>Micrococcales</taxon>
        <taxon>Micrococcaceae</taxon>
        <taxon>Arthrobacter</taxon>
    </lineage>
</organism>
<evidence type="ECO:0000313" key="5">
    <source>
        <dbReference type="Proteomes" id="UP000276055"/>
    </source>
</evidence>
<evidence type="ECO:0000259" key="3">
    <source>
        <dbReference type="Pfam" id="PF20059"/>
    </source>
</evidence>
<name>A0A495ETI8_9MICC</name>
<dbReference type="AlphaFoldDB" id="A0A495ETI8"/>
<feature type="transmembrane region" description="Helical" evidence="2">
    <location>
        <begin position="32"/>
        <end position="52"/>
    </location>
</feature>
<keyword evidence="2" id="KW-0472">Membrane</keyword>
<dbReference type="Proteomes" id="UP000276055">
    <property type="component" value="Unassembled WGS sequence"/>
</dbReference>
<evidence type="ECO:0000256" key="2">
    <source>
        <dbReference type="SAM" id="Phobius"/>
    </source>
</evidence>
<comment type="caution">
    <text evidence="4">The sequence shown here is derived from an EMBL/GenBank/DDBJ whole genome shotgun (WGS) entry which is preliminary data.</text>
</comment>
<dbReference type="InterPro" id="IPR045597">
    <property type="entry name" value="DUF6458"/>
</dbReference>
<feature type="domain" description="DUF6458" evidence="3">
    <location>
        <begin position="2"/>
        <end position="77"/>
    </location>
</feature>
<keyword evidence="2" id="KW-0812">Transmembrane</keyword>
<gene>
    <name evidence="4" type="ORF">C8D78_1690</name>
</gene>
<sequence length="87" mass="9133">MRIGSAIFLIAIGAILAWAVTPGLIPNVDQTMIGYILMAVGVIGLIASLVLASPGRGRTRRVSESRTVVDPNTGETITRNESRDAGI</sequence>
<feature type="compositionally biased region" description="Basic and acidic residues" evidence="1">
    <location>
        <begin position="78"/>
        <end position="87"/>
    </location>
</feature>
<protein>
    <recommendedName>
        <fullName evidence="3">DUF6458 domain-containing protein</fullName>
    </recommendedName>
</protein>
<dbReference type="EMBL" id="RBIR01000003">
    <property type="protein sequence ID" value="RKR19879.1"/>
    <property type="molecule type" value="Genomic_DNA"/>
</dbReference>
<dbReference type="OrthoDB" id="4775046at2"/>
<evidence type="ECO:0000256" key="1">
    <source>
        <dbReference type="SAM" id="MobiDB-lite"/>
    </source>
</evidence>
<feature type="region of interest" description="Disordered" evidence="1">
    <location>
        <begin position="61"/>
        <end position="87"/>
    </location>
</feature>
<dbReference type="Pfam" id="PF20059">
    <property type="entry name" value="DUF6458"/>
    <property type="match status" value="1"/>
</dbReference>
<reference evidence="4 5" key="1">
    <citation type="submission" date="2018-10" db="EMBL/GenBank/DDBJ databases">
        <title>Genomic Encyclopedia of Type Strains, Phase IV (KMG-IV): sequencing the most valuable type-strain genomes for metagenomic binning, comparative biology and taxonomic classification.</title>
        <authorList>
            <person name="Goeker M."/>
        </authorList>
    </citation>
    <scope>NUCLEOTIDE SEQUENCE [LARGE SCALE GENOMIC DNA]</scope>
    <source>
        <strain evidence="4 5">DSM 25586</strain>
    </source>
</reference>
<keyword evidence="2" id="KW-1133">Transmembrane helix</keyword>
<proteinExistence type="predicted"/>
<accession>A0A495ETI8</accession>